<keyword evidence="3" id="KW-1185">Reference proteome</keyword>
<sequence>MDKHYCKCSSNPLQPNQHRQRPTIYPALSNMAPPYPTSPKSLPHDAPQRSEPPRLTLQAATCTPNIHDRPAYRGHLSLALGLSPCCNTTDPSGTVSSNMTLVATTGIG</sequence>
<feature type="region of interest" description="Disordered" evidence="1">
    <location>
        <begin position="26"/>
        <end position="52"/>
    </location>
</feature>
<proteinExistence type="predicted"/>
<accession>A0AAD1TKM3</accession>
<evidence type="ECO:0000313" key="2">
    <source>
        <dbReference type="EMBL" id="CAH2328284.1"/>
    </source>
</evidence>
<protein>
    <submittedName>
        <fullName evidence="2">Uncharacterized protein</fullName>
    </submittedName>
</protein>
<reference evidence="2" key="1">
    <citation type="submission" date="2022-03" db="EMBL/GenBank/DDBJ databases">
        <authorList>
            <person name="Alioto T."/>
            <person name="Alioto T."/>
            <person name="Gomez Garrido J."/>
        </authorList>
    </citation>
    <scope>NUCLEOTIDE SEQUENCE</scope>
</reference>
<dbReference type="EMBL" id="OW240924">
    <property type="protein sequence ID" value="CAH2328284.1"/>
    <property type="molecule type" value="Genomic_DNA"/>
</dbReference>
<dbReference type="AlphaFoldDB" id="A0AAD1TKM3"/>
<evidence type="ECO:0000313" key="3">
    <source>
        <dbReference type="Proteomes" id="UP001295444"/>
    </source>
</evidence>
<organism evidence="2 3">
    <name type="scientific">Pelobates cultripes</name>
    <name type="common">Western spadefoot toad</name>
    <dbReference type="NCBI Taxonomy" id="61616"/>
    <lineage>
        <taxon>Eukaryota</taxon>
        <taxon>Metazoa</taxon>
        <taxon>Chordata</taxon>
        <taxon>Craniata</taxon>
        <taxon>Vertebrata</taxon>
        <taxon>Euteleostomi</taxon>
        <taxon>Amphibia</taxon>
        <taxon>Batrachia</taxon>
        <taxon>Anura</taxon>
        <taxon>Pelobatoidea</taxon>
        <taxon>Pelobatidae</taxon>
        <taxon>Pelobates</taxon>
    </lineage>
</organism>
<feature type="region of interest" description="Disordered" evidence="1">
    <location>
        <begin position="1"/>
        <end position="20"/>
    </location>
</feature>
<name>A0AAD1TKM3_PELCU</name>
<feature type="compositionally biased region" description="Basic and acidic residues" evidence="1">
    <location>
        <begin position="42"/>
        <end position="52"/>
    </location>
</feature>
<gene>
    <name evidence="2" type="ORF">PECUL_23A010689</name>
</gene>
<feature type="compositionally biased region" description="Polar residues" evidence="1">
    <location>
        <begin position="8"/>
        <end position="17"/>
    </location>
</feature>
<dbReference type="Proteomes" id="UP001295444">
    <property type="component" value="Chromosome 13"/>
</dbReference>
<evidence type="ECO:0000256" key="1">
    <source>
        <dbReference type="SAM" id="MobiDB-lite"/>
    </source>
</evidence>